<dbReference type="EMBL" id="ACKQ02000007">
    <property type="protein sequence ID" value="EFK33604.1"/>
    <property type="molecule type" value="Genomic_DNA"/>
</dbReference>
<dbReference type="Proteomes" id="UP000002969">
    <property type="component" value="Unassembled WGS sequence"/>
</dbReference>
<proteinExistence type="predicted"/>
<gene>
    <name evidence="1" type="ORF">HMPREF0204_12672</name>
</gene>
<reference evidence="1" key="1">
    <citation type="submission" date="2010-06" db="EMBL/GenBank/DDBJ databases">
        <authorList>
            <person name="Muzny D."/>
            <person name="Qin X."/>
            <person name="Buhay C."/>
            <person name="Dugan-Rocha S."/>
            <person name="Ding Y."/>
            <person name="Chen G."/>
            <person name="Hawes A."/>
            <person name="Holder M."/>
            <person name="Jhangiani S."/>
            <person name="Johnson A."/>
            <person name="Khan Z."/>
            <person name="Li Z."/>
            <person name="Liu W."/>
            <person name="Liu X."/>
            <person name="Perez L."/>
            <person name="Shen H."/>
            <person name="Wang Q."/>
            <person name="Watt J."/>
            <person name="Xi L."/>
            <person name="Xin Y."/>
            <person name="Zhou J."/>
            <person name="Deng J."/>
            <person name="Jiang H."/>
            <person name="Liu Y."/>
            <person name="Qu J."/>
            <person name="Song X.-Z."/>
            <person name="Zhang L."/>
            <person name="Villasana D."/>
            <person name="Johnson A."/>
            <person name="Liu J."/>
            <person name="Liyanage D."/>
            <person name="Lorensuhewa L."/>
            <person name="Robinson T."/>
            <person name="Song A."/>
            <person name="Song B.-B."/>
            <person name="Dinh H."/>
            <person name="Thornton R."/>
            <person name="Coyle M."/>
            <person name="Francisco L."/>
            <person name="Jackson L."/>
            <person name="Javaid M."/>
            <person name="Korchina V."/>
            <person name="Kovar C."/>
            <person name="Mata R."/>
            <person name="Mathew T."/>
            <person name="Ngo R."/>
            <person name="Nguyen L."/>
            <person name="Nguyen N."/>
            <person name="Okwuonu G."/>
            <person name="Ongeri F."/>
            <person name="Pham C."/>
            <person name="Simmons D."/>
            <person name="Wilczek-Boney K."/>
            <person name="Hale W."/>
            <person name="Jakkamsetti A."/>
            <person name="Pham P."/>
            <person name="Ruth R."/>
            <person name="San Lucas F."/>
            <person name="Warren J."/>
            <person name="Zhang J."/>
            <person name="Zhao Z."/>
            <person name="Zhou C."/>
            <person name="Zhu D."/>
            <person name="Lee S."/>
            <person name="Bess C."/>
            <person name="Blankenburg K."/>
            <person name="Forbes L."/>
            <person name="Fu Q."/>
            <person name="Gubbala S."/>
            <person name="Hirani K."/>
            <person name="Jayaseelan J.C."/>
            <person name="Lara F."/>
            <person name="Munidasa M."/>
            <person name="Palculict T."/>
            <person name="Patil S."/>
            <person name="Pu L.-L."/>
            <person name="Saada N."/>
            <person name="Tang L."/>
            <person name="Weissenberger G."/>
            <person name="Zhu Y."/>
            <person name="Hemphill L."/>
            <person name="Shang Y."/>
            <person name="Youmans B."/>
            <person name="Ayvaz T."/>
            <person name="Ross M."/>
            <person name="Santibanez J."/>
            <person name="Aqrawi P."/>
            <person name="Gross S."/>
            <person name="Joshi V."/>
            <person name="Fowler G."/>
            <person name="Nazareth L."/>
            <person name="Reid J."/>
            <person name="Worley K."/>
            <person name="Petrosino J."/>
            <person name="Highlander S."/>
            <person name="Gibbs R."/>
        </authorList>
    </citation>
    <scope>NUCLEOTIDE SEQUENCE [LARGE SCALE GENOMIC DNA]</scope>
    <source>
        <strain evidence="1">ATCC 35910</strain>
    </source>
</reference>
<evidence type="ECO:0000313" key="1">
    <source>
        <dbReference type="EMBL" id="EFK33604.1"/>
    </source>
</evidence>
<protein>
    <submittedName>
        <fullName evidence="1">Uncharacterized protein</fullName>
    </submittedName>
</protein>
<sequence>MFCICFQEAESVYRTLSFYIQNPIRVKDHNIAGFWCLEILIYFPD</sequence>
<organism evidence="1 2">
    <name type="scientific">Chryseobacterium gleum ATCC 35910</name>
    <dbReference type="NCBI Taxonomy" id="525257"/>
    <lineage>
        <taxon>Bacteria</taxon>
        <taxon>Pseudomonadati</taxon>
        <taxon>Bacteroidota</taxon>
        <taxon>Flavobacteriia</taxon>
        <taxon>Flavobacteriales</taxon>
        <taxon>Weeksellaceae</taxon>
        <taxon>Chryseobacterium group</taxon>
        <taxon>Chryseobacterium</taxon>
    </lineage>
</organism>
<evidence type="ECO:0000313" key="2">
    <source>
        <dbReference type="Proteomes" id="UP000002969"/>
    </source>
</evidence>
<name>A0ABN0AKP5_CHRGE</name>
<keyword evidence="2" id="KW-1185">Reference proteome</keyword>
<comment type="caution">
    <text evidence="1">The sequence shown here is derived from an EMBL/GenBank/DDBJ whole genome shotgun (WGS) entry which is preliminary data.</text>
</comment>
<accession>A0ABN0AKP5</accession>